<dbReference type="Pfam" id="PF20911">
    <property type="entry name" value="GP7"/>
    <property type="match status" value="1"/>
</dbReference>
<sequence length="324" mass="35149">MASVNTTNVPTLANLAKQIDPNGNMMIVVDVLSEQNAILDILPFQQANGRTYHKVVRSASEPSGTFRGYNEGVAKESGKDQEALEPLAMLDSISEADVALVKTAPDPMVFRMNHARKFIRGMSKTLAATYIYGDADKTPAKFTGLSPRMDAIDSEFVFGAGGTGSDVTSIYVVIPGIDKVYGVFPMGAGFVGVEHEDRGIDLVLDSGGSKKFRAYVDYFSAQQGLVVEDPRCIGRIANIETSGSSNIFDEDLLIELLNNMPGEGEGAVILLNKTIKTQAEIRLKDKNNVNWSVEEGLGGRKFMMFRGQPVRIVEQIVNTEDAIS</sequence>
<accession>A0A0F9MAN4</accession>
<gene>
    <name evidence="1" type="ORF">LCGC14_1178450</name>
</gene>
<name>A0A0F9MAN4_9ZZZZ</name>
<protein>
    <submittedName>
        <fullName evidence="1">Uncharacterized protein</fullName>
    </submittedName>
</protein>
<organism evidence="1">
    <name type="scientific">marine sediment metagenome</name>
    <dbReference type="NCBI Taxonomy" id="412755"/>
    <lineage>
        <taxon>unclassified sequences</taxon>
        <taxon>metagenomes</taxon>
        <taxon>ecological metagenomes</taxon>
    </lineage>
</organism>
<proteinExistence type="predicted"/>
<comment type="caution">
    <text evidence="1">The sequence shown here is derived from an EMBL/GenBank/DDBJ whole genome shotgun (WGS) entry which is preliminary data.</text>
</comment>
<evidence type="ECO:0000313" key="1">
    <source>
        <dbReference type="EMBL" id="KKM96401.1"/>
    </source>
</evidence>
<dbReference type="NCBIfam" id="NF045672">
    <property type="entry name" value="MCP_gp7_epsi_15"/>
    <property type="match status" value="1"/>
</dbReference>
<dbReference type="AlphaFoldDB" id="A0A0F9MAN4"/>
<reference evidence="1" key="1">
    <citation type="journal article" date="2015" name="Nature">
        <title>Complex archaea that bridge the gap between prokaryotes and eukaryotes.</title>
        <authorList>
            <person name="Spang A."/>
            <person name="Saw J.H."/>
            <person name="Jorgensen S.L."/>
            <person name="Zaremba-Niedzwiedzka K."/>
            <person name="Martijn J."/>
            <person name="Lind A.E."/>
            <person name="van Eijk R."/>
            <person name="Schleper C."/>
            <person name="Guy L."/>
            <person name="Ettema T.J."/>
        </authorList>
    </citation>
    <scope>NUCLEOTIDE SEQUENCE</scope>
</reference>
<dbReference type="InterPro" id="IPR048813">
    <property type="entry name" value="GP7-like"/>
</dbReference>
<dbReference type="EMBL" id="LAZR01005887">
    <property type="protein sequence ID" value="KKM96401.1"/>
    <property type="molecule type" value="Genomic_DNA"/>
</dbReference>